<reference evidence="2 3" key="1">
    <citation type="submission" date="2020-10" db="EMBL/GenBank/DDBJ databases">
        <title>Genome Sequencing of Rodentibacter spp. strain DSM111151.</title>
        <authorList>
            <person name="Benga L."/>
            <person name="Lautwein T."/>
        </authorList>
    </citation>
    <scope>NUCLEOTIDE SEQUENCE [LARGE SCALE GENOMIC DNA]</scope>
    <source>
        <strain evidence="2 3">DSM 111151</strain>
    </source>
</reference>
<evidence type="ECO:0000256" key="1">
    <source>
        <dbReference type="SAM" id="SignalP"/>
    </source>
</evidence>
<evidence type="ECO:0000313" key="3">
    <source>
        <dbReference type="Proteomes" id="UP000663069"/>
    </source>
</evidence>
<organism evidence="2 3">
    <name type="scientific">Rodentibacter haemolyticus</name>
    <dbReference type="NCBI Taxonomy" id="2778911"/>
    <lineage>
        <taxon>Bacteria</taxon>
        <taxon>Pseudomonadati</taxon>
        <taxon>Pseudomonadota</taxon>
        <taxon>Gammaproteobacteria</taxon>
        <taxon>Pasteurellales</taxon>
        <taxon>Pasteurellaceae</taxon>
        <taxon>Rodentibacter</taxon>
    </lineage>
</organism>
<sequence>MRKISLLLLTLSQAINAYALPSSIEVNAYTTHYYPIKNAQLAANIYYLDSVEQLEDQLSYQLSSDPQIAENQVRQKMQTMEWKRTEQSLIQSYVGVTEGWKNGITKVPAVLFTNTDTGKSAVIYGETDIARAIHRYQQIISF</sequence>
<protein>
    <submittedName>
        <fullName evidence="2">TIGR03757 family integrating conjugative element protein</fullName>
    </submittedName>
</protein>
<keyword evidence="1" id="KW-0732">Signal</keyword>
<evidence type="ECO:0000313" key="2">
    <source>
        <dbReference type="EMBL" id="QPB43636.1"/>
    </source>
</evidence>
<feature type="signal peptide" evidence="1">
    <location>
        <begin position="1"/>
        <end position="19"/>
    </location>
</feature>
<accession>A0ABX6V2U4</accession>
<feature type="chain" id="PRO_5047545612" evidence="1">
    <location>
        <begin position="20"/>
        <end position="142"/>
    </location>
</feature>
<dbReference type="Proteomes" id="UP000663069">
    <property type="component" value="Chromosome"/>
</dbReference>
<dbReference type="NCBIfam" id="TIGR03757">
    <property type="entry name" value="conj_TIGR03757"/>
    <property type="match status" value="1"/>
</dbReference>
<dbReference type="Pfam" id="PF07511">
    <property type="entry name" value="DUF1525"/>
    <property type="match status" value="1"/>
</dbReference>
<gene>
    <name evidence="2" type="ORF">IHV77_01535</name>
</gene>
<keyword evidence="3" id="KW-1185">Reference proteome</keyword>
<dbReference type="InterPro" id="IPR011090">
    <property type="entry name" value="Integr_conj_element_PFL4709"/>
</dbReference>
<proteinExistence type="predicted"/>
<dbReference type="EMBL" id="CP063056">
    <property type="protein sequence ID" value="QPB43636.1"/>
    <property type="molecule type" value="Genomic_DNA"/>
</dbReference>
<name>A0ABX6V2U4_9PAST</name>